<dbReference type="AlphaFoldDB" id="A0AAI9EET2"/>
<dbReference type="InterPro" id="IPR015366">
    <property type="entry name" value="S53_propep"/>
</dbReference>
<dbReference type="PROSITE" id="PS00138">
    <property type="entry name" value="SUBTILASE_SER"/>
    <property type="match status" value="1"/>
</dbReference>
<evidence type="ECO:0000256" key="14">
    <source>
        <dbReference type="ARBA" id="ARBA00023145"/>
    </source>
</evidence>
<comment type="function">
    <text evidence="3">Secreted tripeptidyl-peptidase which degrades proteins at acidic pHs and is involved in virulence.</text>
</comment>
<evidence type="ECO:0000256" key="2">
    <source>
        <dbReference type="ARBA" id="ARBA00001913"/>
    </source>
</evidence>
<feature type="active site" description="Charge relay system" evidence="16">
    <location>
        <position position="356"/>
    </location>
</feature>
<comment type="catalytic activity">
    <reaction evidence="1">
        <text>Release of an N-terminal tripeptide from a polypeptide.</text>
        <dbReference type="EC" id="3.4.14.10"/>
    </reaction>
</comment>
<evidence type="ECO:0000256" key="16">
    <source>
        <dbReference type="PROSITE-ProRule" id="PRU01032"/>
    </source>
</evidence>
<evidence type="ECO:0000313" key="20">
    <source>
        <dbReference type="Proteomes" id="UP001296104"/>
    </source>
</evidence>
<dbReference type="Proteomes" id="UP001296104">
    <property type="component" value="Unassembled WGS sequence"/>
</dbReference>
<evidence type="ECO:0000256" key="8">
    <source>
        <dbReference type="ARBA" id="ARBA00022723"/>
    </source>
</evidence>
<dbReference type="CDD" id="cd04056">
    <property type="entry name" value="Peptidases_S53"/>
    <property type="match status" value="1"/>
</dbReference>
<comment type="subcellular location">
    <subcellularLocation>
        <location evidence="4">Secreted</location>
        <location evidence="4">Extracellular space</location>
    </subcellularLocation>
</comment>
<gene>
    <name evidence="19" type="ORF">LECACI_7A008960</name>
</gene>
<evidence type="ECO:0000256" key="11">
    <source>
        <dbReference type="ARBA" id="ARBA00022825"/>
    </source>
</evidence>
<dbReference type="PROSITE" id="PS51695">
    <property type="entry name" value="SEDOLISIN"/>
    <property type="match status" value="1"/>
</dbReference>
<keyword evidence="12" id="KW-0106">Calcium</keyword>
<dbReference type="GO" id="GO:0046872">
    <property type="term" value="F:metal ion binding"/>
    <property type="evidence" value="ECO:0007669"/>
    <property type="project" value="UniProtKB-KW"/>
</dbReference>
<dbReference type="GO" id="GO:0006508">
    <property type="term" value="P:proteolysis"/>
    <property type="evidence" value="ECO:0007669"/>
    <property type="project" value="UniProtKB-KW"/>
</dbReference>
<keyword evidence="15" id="KW-0325">Glycoprotein</keyword>
<reference evidence="19" key="1">
    <citation type="submission" date="2023-11" db="EMBL/GenBank/DDBJ databases">
        <authorList>
            <person name="Alioto T."/>
            <person name="Alioto T."/>
            <person name="Gomez Garrido J."/>
        </authorList>
    </citation>
    <scope>NUCLEOTIDE SEQUENCE</scope>
</reference>
<evidence type="ECO:0000256" key="13">
    <source>
        <dbReference type="ARBA" id="ARBA00023026"/>
    </source>
</evidence>
<evidence type="ECO:0000256" key="6">
    <source>
        <dbReference type="ARBA" id="ARBA00022525"/>
    </source>
</evidence>
<keyword evidence="6" id="KW-0964">Secreted</keyword>
<evidence type="ECO:0000256" key="5">
    <source>
        <dbReference type="ARBA" id="ARBA00012462"/>
    </source>
</evidence>
<dbReference type="GO" id="GO:0005576">
    <property type="term" value="C:extracellular region"/>
    <property type="evidence" value="ECO:0007669"/>
    <property type="project" value="UniProtKB-SubCell"/>
</dbReference>
<evidence type="ECO:0000256" key="1">
    <source>
        <dbReference type="ARBA" id="ARBA00001910"/>
    </source>
</evidence>
<dbReference type="FunFam" id="3.40.50.200:FF:000015">
    <property type="entry name" value="Tripeptidyl peptidase A"/>
    <property type="match status" value="1"/>
</dbReference>
<feature type="active site" description="Charge relay system" evidence="16">
    <location>
        <position position="576"/>
    </location>
</feature>
<dbReference type="PANTHER" id="PTHR14218:SF39">
    <property type="entry name" value="PEPTIDASE S53 DOMAIN-CONTAINING PROTEIN"/>
    <property type="match status" value="1"/>
</dbReference>
<feature type="region of interest" description="Disordered" evidence="17">
    <location>
        <begin position="204"/>
        <end position="224"/>
    </location>
</feature>
<keyword evidence="14" id="KW-0865">Zymogen</keyword>
<evidence type="ECO:0000256" key="15">
    <source>
        <dbReference type="ARBA" id="ARBA00023180"/>
    </source>
</evidence>
<keyword evidence="10 16" id="KW-0378">Hydrolase</keyword>
<dbReference type="InterPro" id="IPR036852">
    <property type="entry name" value="Peptidase_S8/S53_dom_sf"/>
</dbReference>
<evidence type="ECO:0000256" key="3">
    <source>
        <dbReference type="ARBA" id="ARBA00002451"/>
    </source>
</evidence>
<feature type="domain" description="Peptidase S53" evidence="18">
    <location>
        <begin position="265"/>
        <end position="659"/>
    </location>
</feature>
<accession>A0AAI9EET2</accession>
<evidence type="ECO:0000256" key="9">
    <source>
        <dbReference type="ARBA" id="ARBA00022729"/>
    </source>
</evidence>
<proteinExistence type="predicted"/>
<protein>
    <recommendedName>
        <fullName evidence="5">tripeptidyl-peptidase II</fullName>
        <ecNumber evidence="5">3.4.14.10</ecNumber>
    </recommendedName>
</protein>
<dbReference type="GO" id="GO:0008240">
    <property type="term" value="F:tripeptidyl-peptidase activity"/>
    <property type="evidence" value="ECO:0007669"/>
    <property type="project" value="UniProtKB-EC"/>
</dbReference>
<dbReference type="GO" id="GO:0004252">
    <property type="term" value="F:serine-type endopeptidase activity"/>
    <property type="evidence" value="ECO:0007669"/>
    <property type="project" value="UniProtKB-UniRule"/>
</dbReference>
<dbReference type="SUPFAM" id="SSF52743">
    <property type="entry name" value="Subtilisin-like"/>
    <property type="match status" value="1"/>
</dbReference>
<dbReference type="InterPro" id="IPR050819">
    <property type="entry name" value="Tripeptidyl-peptidase_I"/>
</dbReference>
<dbReference type="EMBL" id="CAVMBE010000094">
    <property type="protein sequence ID" value="CAK4033802.1"/>
    <property type="molecule type" value="Genomic_DNA"/>
</dbReference>
<evidence type="ECO:0000256" key="7">
    <source>
        <dbReference type="ARBA" id="ARBA00022670"/>
    </source>
</evidence>
<dbReference type="SUPFAM" id="SSF54897">
    <property type="entry name" value="Protease propeptides/inhibitors"/>
    <property type="match status" value="1"/>
</dbReference>
<evidence type="ECO:0000313" key="19">
    <source>
        <dbReference type="EMBL" id="CAK4033802.1"/>
    </source>
</evidence>
<dbReference type="PANTHER" id="PTHR14218">
    <property type="entry name" value="PROTEASE S8 TRIPEPTIDYL PEPTIDASE I CLN2"/>
    <property type="match status" value="1"/>
</dbReference>
<evidence type="ECO:0000256" key="4">
    <source>
        <dbReference type="ARBA" id="ARBA00004239"/>
    </source>
</evidence>
<keyword evidence="13" id="KW-0843">Virulence</keyword>
<dbReference type="InterPro" id="IPR023828">
    <property type="entry name" value="Peptidase_S8_Ser-AS"/>
</dbReference>
<evidence type="ECO:0000256" key="10">
    <source>
        <dbReference type="ARBA" id="ARBA00022801"/>
    </source>
</evidence>
<dbReference type="Gene3D" id="3.40.50.200">
    <property type="entry name" value="Peptidase S8/S53 domain"/>
    <property type="match status" value="1"/>
</dbReference>
<organism evidence="19 20">
    <name type="scientific">Lecanosticta acicola</name>
    <dbReference type="NCBI Taxonomy" id="111012"/>
    <lineage>
        <taxon>Eukaryota</taxon>
        <taxon>Fungi</taxon>
        <taxon>Dikarya</taxon>
        <taxon>Ascomycota</taxon>
        <taxon>Pezizomycotina</taxon>
        <taxon>Dothideomycetes</taxon>
        <taxon>Dothideomycetidae</taxon>
        <taxon>Mycosphaerellales</taxon>
        <taxon>Mycosphaerellaceae</taxon>
        <taxon>Lecanosticta</taxon>
    </lineage>
</organism>
<sequence>MDYARGTEADDLLNLGPCDRTSSLFPGLTLHQVTRLKVQASQMSIVNPSDHAYIPATSTLARGKPSAKWHLQTSEDIEIDPERRVTSNVSLWQNVTCSHSAPKEAAGYRLIGRAAQDHLIELNVGLRQAGRDELMRLVDQGGDWYTLEVTVEQANVLLEADYSEYLHEEINAIVVRTARWSVPPRLADHIDTIQPTDSFLWAQPSSMNSRDRRGNSHESAVVDEPEKVESLNQVATGLSEQEMSELMALDQLPNGSAEQVCNASAVTSTCIGKLYGTFDYEVKAAERNSMGIVNFAGEFNNRSDIQIFFEKFRPDAAQAGAATSFGTINIDGAINQQTPASPDQLKHKQGREGNMDAQVQMGVAFPTPFIAYSVAGISPAFHPDEYTPTNTNEPFLKWLHYILALENLPNVISISYGDIEQTVPYDYAKRICDSFAQLGARGVTVIFGAGDSGVGKPGYCQSNNGSEAFEFLTSFPASCPYGTSVGATRGVGSQETVAYNDRNGFVSGGGFSKYFSRPEYQHKSGVVDAYLNGSFGEGQYSGLYNAGGRGYPDVAVNGYRRAMVWNGNTYLVDGTSVSAPTFAGIVALVNDALIAEGKPTLGFLNPWLYSAGFEAFRDMTMGSTKGCDTDGFPASKGWDPASGFGTPWFPRFKELALARRSREQRPWYWNMQ</sequence>
<keyword evidence="20" id="KW-1185">Reference proteome</keyword>
<keyword evidence="8" id="KW-0479">Metal-binding</keyword>
<comment type="cofactor">
    <cofactor evidence="2">
        <name>Ca(2+)</name>
        <dbReference type="ChEBI" id="CHEBI:29108"/>
    </cofactor>
</comment>
<name>A0AAI9EET2_9PEZI</name>
<dbReference type="SMART" id="SM00944">
    <property type="entry name" value="Pro-kuma_activ"/>
    <property type="match status" value="1"/>
</dbReference>
<comment type="caution">
    <text evidence="19">The sequence shown here is derived from an EMBL/GenBank/DDBJ whole genome shotgun (WGS) entry which is preliminary data.</text>
</comment>
<dbReference type="EC" id="3.4.14.10" evidence="5"/>
<evidence type="ECO:0000256" key="12">
    <source>
        <dbReference type="ARBA" id="ARBA00022837"/>
    </source>
</evidence>
<dbReference type="Pfam" id="PF09286">
    <property type="entry name" value="Pro-kuma_activ"/>
    <property type="match status" value="1"/>
</dbReference>
<keyword evidence="7 16" id="KW-0645">Protease</keyword>
<feature type="active site" description="Charge relay system" evidence="16">
    <location>
        <position position="352"/>
    </location>
</feature>
<keyword evidence="11 16" id="KW-0720">Serine protease</keyword>
<evidence type="ECO:0000259" key="18">
    <source>
        <dbReference type="PROSITE" id="PS51695"/>
    </source>
</evidence>
<evidence type="ECO:0000256" key="17">
    <source>
        <dbReference type="SAM" id="MobiDB-lite"/>
    </source>
</evidence>
<comment type="caution">
    <text evidence="16">Lacks conserved residue(s) required for the propagation of feature annotation.</text>
</comment>
<keyword evidence="9" id="KW-0732">Signal</keyword>
<dbReference type="InterPro" id="IPR030400">
    <property type="entry name" value="Sedolisin_dom"/>
</dbReference>